<name>A0A5C4M135_9PSEU</name>
<feature type="transmembrane region" description="Helical" evidence="1">
    <location>
        <begin position="345"/>
        <end position="365"/>
    </location>
</feature>
<protein>
    <recommendedName>
        <fullName evidence="4">DUF2029 domain-containing protein</fullName>
    </recommendedName>
</protein>
<organism evidence="2 3">
    <name type="scientific">Amycolatopsis alkalitolerans</name>
    <dbReference type="NCBI Taxonomy" id="2547244"/>
    <lineage>
        <taxon>Bacteria</taxon>
        <taxon>Bacillati</taxon>
        <taxon>Actinomycetota</taxon>
        <taxon>Actinomycetes</taxon>
        <taxon>Pseudonocardiales</taxon>
        <taxon>Pseudonocardiaceae</taxon>
        <taxon>Amycolatopsis</taxon>
    </lineage>
</organism>
<accession>A0A5C4M135</accession>
<keyword evidence="1" id="KW-1133">Transmembrane helix</keyword>
<feature type="transmembrane region" description="Helical" evidence="1">
    <location>
        <begin position="377"/>
        <end position="393"/>
    </location>
</feature>
<dbReference type="EMBL" id="VDFW01000016">
    <property type="protein sequence ID" value="TNC24211.1"/>
    <property type="molecule type" value="Genomic_DNA"/>
</dbReference>
<feature type="transmembrane region" description="Helical" evidence="1">
    <location>
        <begin position="190"/>
        <end position="214"/>
    </location>
</feature>
<evidence type="ECO:0000313" key="3">
    <source>
        <dbReference type="Proteomes" id="UP000305546"/>
    </source>
</evidence>
<feature type="transmembrane region" description="Helical" evidence="1">
    <location>
        <begin position="18"/>
        <end position="39"/>
    </location>
</feature>
<keyword evidence="1" id="KW-0812">Transmembrane</keyword>
<dbReference type="Proteomes" id="UP000305546">
    <property type="component" value="Unassembled WGS sequence"/>
</dbReference>
<sequence length="448" mass="46455">MIALSPVRTRARAHRADLIAGGAVVLLVAAAVAGCLWWNPGRQIGPGAFAGANPRFGEWPILGTYLPHVAPATVSTILIALAVVLYGPSLAQRLPWRYALASAYGGAVAWTFSLALIDGWQAGIAGRLTVSGEYVAEVPAITDIGTMLRTFSSRILDFQRDSWPTHVSGHPPGATLVFVWLDRIGLGGGGAAGVVCILAGALAAVAVPVTISVLGTRDQARAVLPFLVLFPGAVWVGVSADGLFAGVTATGIALLALGATGRLAWAVAAGPVLGFSIFLSYGLVLIGAVAVAVVVLTRRWAAAGVAAAGALAVVAVFAAAGFWWFDGYHLVVERYHQGIAAKRPYDYWVWADPACFALATGPVVGPGLRRAAMRWRAPLAVLVAGAAVAVAASDLSGLSKAEVERIWLPFAVWVVAAAAFLPARSRRWWLAAQAATALLVNSLVITAW</sequence>
<feature type="transmembrane region" description="Helical" evidence="1">
    <location>
        <begin position="263"/>
        <end position="296"/>
    </location>
</feature>
<feature type="transmembrane region" description="Helical" evidence="1">
    <location>
        <begin position="428"/>
        <end position="447"/>
    </location>
</feature>
<evidence type="ECO:0000256" key="1">
    <source>
        <dbReference type="SAM" id="Phobius"/>
    </source>
</evidence>
<keyword evidence="1" id="KW-0472">Membrane</keyword>
<evidence type="ECO:0000313" key="2">
    <source>
        <dbReference type="EMBL" id="TNC24211.1"/>
    </source>
</evidence>
<feature type="transmembrane region" description="Helical" evidence="1">
    <location>
        <begin position="65"/>
        <end position="86"/>
    </location>
</feature>
<gene>
    <name evidence="2" type="ORF">FG385_19365</name>
</gene>
<keyword evidence="3" id="KW-1185">Reference proteome</keyword>
<feature type="transmembrane region" description="Helical" evidence="1">
    <location>
        <begin position="405"/>
        <end position="421"/>
    </location>
</feature>
<comment type="caution">
    <text evidence="2">The sequence shown here is derived from an EMBL/GenBank/DDBJ whole genome shotgun (WGS) entry which is preliminary data.</text>
</comment>
<dbReference type="AlphaFoldDB" id="A0A5C4M135"/>
<feature type="transmembrane region" description="Helical" evidence="1">
    <location>
        <begin position="98"/>
        <end position="117"/>
    </location>
</feature>
<proteinExistence type="predicted"/>
<reference evidence="2 3" key="1">
    <citation type="submission" date="2019-06" db="EMBL/GenBank/DDBJ databases">
        <title>Amycolatopsis alkalitolerans sp. nov., isolated from Gastrodia elata Blume.</title>
        <authorList>
            <person name="Narsing Rao M.P."/>
            <person name="Li W.J."/>
        </authorList>
    </citation>
    <scope>NUCLEOTIDE SEQUENCE [LARGE SCALE GENOMIC DNA]</scope>
    <source>
        <strain evidence="2 3">SYSUP0005</strain>
    </source>
</reference>
<dbReference type="OrthoDB" id="5242248at2"/>
<evidence type="ECO:0008006" key="4">
    <source>
        <dbReference type="Google" id="ProtNLM"/>
    </source>
</evidence>
<feature type="transmembrane region" description="Helical" evidence="1">
    <location>
        <begin position="303"/>
        <end position="325"/>
    </location>
</feature>
<feature type="transmembrane region" description="Helical" evidence="1">
    <location>
        <begin position="226"/>
        <end position="257"/>
    </location>
</feature>